<keyword evidence="1" id="KW-1133">Transmembrane helix</keyword>
<gene>
    <name evidence="2" type="ORF">LCGC14_2499260</name>
</gene>
<evidence type="ECO:0000313" key="2">
    <source>
        <dbReference type="EMBL" id="KKL16073.1"/>
    </source>
</evidence>
<evidence type="ECO:0000256" key="1">
    <source>
        <dbReference type="SAM" id="Phobius"/>
    </source>
</evidence>
<feature type="transmembrane region" description="Helical" evidence="1">
    <location>
        <begin position="29"/>
        <end position="50"/>
    </location>
</feature>
<name>A0A0F9DW59_9ZZZZ</name>
<evidence type="ECO:0008006" key="3">
    <source>
        <dbReference type="Google" id="ProtNLM"/>
    </source>
</evidence>
<sequence>MYGGANLAVSLQRSAITSAQDGTATIEFVMLFTPIILLMMSGAEAGLLNLRHVMLERGLDIAVRQVRLGPKTPPDHEALKKMVCDNAYLIPDCMNALAIEMSRVSKQSWNLLDATPVCRDRSEEIKPMTRYLPGAPSDLMIVRACVKAQPIFPAAALGGIMQKDAYGDYAFVSVSAFVNEPL</sequence>
<dbReference type="EMBL" id="LAZR01039809">
    <property type="protein sequence ID" value="KKL16073.1"/>
    <property type="molecule type" value="Genomic_DNA"/>
</dbReference>
<keyword evidence="1" id="KW-0812">Transmembrane</keyword>
<organism evidence="2">
    <name type="scientific">marine sediment metagenome</name>
    <dbReference type="NCBI Taxonomy" id="412755"/>
    <lineage>
        <taxon>unclassified sequences</taxon>
        <taxon>metagenomes</taxon>
        <taxon>ecological metagenomes</taxon>
    </lineage>
</organism>
<proteinExistence type="predicted"/>
<protein>
    <recommendedName>
        <fullName evidence="3">TadE family protein</fullName>
    </recommendedName>
</protein>
<dbReference type="AlphaFoldDB" id="A0A0F9DW59"/>
<keyword evidence="1" id="KW-0472">Membrane</keyword>
<reference evidence="2" key="1">
    <citation type="journal article" date="2015" name="Nature">
        <title>Complex archaea that bridge the gap between prokaryotes and eukaryotes.</title>
        <authorList>
            <person name="Spang A."/>
            <person name="Saw J.H."/>
            <person name="Jorgensen S.L."/>
            <person name="Zaremba-Niedzwiedzka K."/>
            <person name="Martijn J."/>
            <person name="Lind A.E."/>
            <person name="van Eijk R."/>
            <person name="Schleper C."/>
            <person name="Guy L."/>
            <person name="Ettema T.J."/>
        </authorList>
    </citation>
    <scope>NUCLEOTIDE SEQUENCE</scope>
</reference>
<comment type="caution">
    <text evidence="2">The sequence shown here is derived from an EMBL/GenBank/DDBJ whole genome shotgun (WGS) entry which is preliminary data.</text>
</comment>
<accession>A0A0F9DW59</accession>